<dbReference type="Proteomes" id="UP001330812">
    <property type="component" value="Chromosome"/>
</dbReference>
<dbReference type="GO" id="GO:0016787">
    <property type="term" value="F:hydrolase activity"/>
    <property type="evidence" value="ECO:0007669"/>
    <property type="project" value="UniProtKB-KW"/>
</dbReference>
<protein>
    <submittedName>
        <fullName evidence="1">Alpha/beta hydrolase</fullName>
    </submittedName>
</protein>
<dbReference type="RefSeq" id="WP_326836080.1">
    <property type="nucleotide sequence ID" value="NZ_CP142149.1"/>
</dbReference>
<proteinExistence type="predicted"/>
<gene>
    <name evidence="1" type="ORF">VSH64_14340</name>
</gene>
<dbReference type="Gene3D" id="3.40.50.1820">
    <property type="entry name" value="alpha/beta hydrolase"/>
    <property type="match status" value="1"/>
</dbReference>
<keyword evidence="2" id="KW-1185">Reference proteome</keyword>
<sequence>MIPPGSSASPALAFAEGDDKNIDHVVRTVRHPFWRERIAAYLTESPMHGCSATTRWAWDWFAQSYRFVSVPGAGHWLHQDAPLKVNREIRSWLDLVR</sequence>
<dbReference type="SUPFAM" id="SSF53474">
    <property type="entry name" value="alpha/beta-Hydrolases"/>
    <property type="match status" value="1"/>
</dbReference>
<evidence type="ECO:0000313" key="2">
    <source>
        <dbReference type="Proteomes" id="UP001330812"/>
    </source>
</evidence>
<keyword evidence="1" id="KW-0378">Hydrolase</keyword>
<accession>A0ABZ1IIN6</accession>
<organism evidence="1 2">
    <name type="scientific">Amycolatopsis rhabdoformis</name>
    <dbReference type="NCBI Taxonomy" id="1448059"/>
    <lineage>
        <taxon>Bacteria</taxon>
        <taxon>Bacillati</taxon>
        <taxon>Actinomycetota</taxon>
        <taxon>Actinomycetes</taxon>
        <taxon>Pseudonocardiales</taxon>
        <taxon>Pseudonocardiaceae</taxon>
        <taxon>Amycolatopsis</taxon>
    </lineage>
</organism>
<reference evidence="1 2" key="1">
    <citation type="journal article" date="2015" name="Int. J. Syst. Evol. Microbiol.">
        <title>Amycolatopsis rhabdoformis sp. nov., an actinomycete isolated from a tropical forest soil.</title>
        <authorList>
            <person name="Souza W.R."/>
            <person name="Silva R.E."/>
            <person name="Goodfellow M."/>
            <person name="Busarakam K."/>
            <person name="Figueiro F.S."/>
            <person name="Ferreira D."/>
            <person name="Rodrigues-Filho E."/>
            <person name="Moraes L.A.B."/>
            <person name="Zucchi T.D."/>
        </authorList>
    </citation>
    <scope>NUCLEOTIDE SEQUENCE [LARGE SCALE GENOMIC DNA]</scope>
    <source>
        <strain evidence="1 2">NCIMB 14900</strain>
    </source>
</reference>
<dbReference type="EMBL" id="CP142149">
    <property type="protein sequence ID" value="WSE33280.1"/>
    <property type="molecule type" value="Genomic_DNA"/>
</dbReference>
<evidence type="ECO:0000313" key="1">
    <source>
        <dbReference type="EMBL" id="WSE33280.1"/>
    </source>
</evidence>
<name>A0ABZ1IIN6_9PSEU</name>
<dbReference type="InterPro" id="IPR029058">
    <property type="entry name" value="AB_hydrolase_fold"/>
</dbReference>